<protein>
    <submittedName>
        <fullName evidence="1">Uncharacterized protein</fullName>
    </submittedName>
</protein>
<dbReference type="EMBL" id="CP037920">
    <property type="protein sequence ID" value="QDT94896.1"/>
    <property type="molecule type" value="Genomic_DNA"/>
</dbReference>
<gene>
    <name evidence="1" type="ORF">V144x_03290</name>
</gene>
<evidence type="ECO:0000313" key="2">
    <source>
        <dbReference type="Proteomes" id="UP000318704"/>
    </source>
</evidence>
<evidence type="ECO:0000313" key="1">
    <source>
        <dbReference type="EMBL" id="QDT94896.1"/>
    </source>
</evidence>
<organism evidence="1 2">
    <name type="scientific">Gimesia aquarii</name>
    <dbReference type="NCBI Taxonomy" id="2527964"/>
    <lineage>
        <taxon>Bacteria</taxon>
        <taxon>Pseudomonadati</taxon>
        <taxon>Planctomycetota</taxon>
        <taxon>Planctomycetia</taxon>
        <taxon>Planctomycetales</taxon>
        <taxon>Planctomycetaceae</taxon>
        <taxon>Gimesia</taxon>
    </lineage>
</organism>
<dbReference type="AlphaFoldDB" id="A0A517VPF0"/>
<reference evidence="1 2" key="1">
    <citation type="submission" date="2019-03" db="EMBL/GenBank/DDBJ databases">
        <title>Deep-cultivation of Planctomycetes and their phenomic and genomic characterization uncovers novel biology.</title>
        <authorList>
            <person name="Wiegand S."/>
            <person name="Jogler M."/>
            <person name="Boedeker C."/>
            <person name="Pinto D."/>
            <person name="Vollmers J."/>
            <person name="Rivas-Marin E."/>
            <person name="Kohn T."/>
            <person name="Peeters S.H."/>
            <person name="Heuer A."/>
            <person name="Rast P."/>
            <person name="Oberbeckmann S."/>
            <person name="Bunk B."/>
            <person name="Jeske O."/>
            <person name="Meyerdierks A."/>
            <person name="Storesund J.E."/>
            <person name="Kallscheuer N."/>
            <person name="Luecker S."/>
            <person name="Lage O.M."/>
            <person name="Pohl T."/>
            <person name="Merkel B.J."/>
            <person name="Hornburger P."/>
            <person name="Mueller R.-W."/>
            <person name="Bruemmer F."/>
            <person name="Labrenz M."/>
            <person name="Spormann A.M."/>
            <person name="Op den Camp H."/>
            <person name="Overmann J."/>
            <person name="Amann R."/>
            <person name="Jetten M.S.M."/>
            <person name="Mascher T."/>
            <person name="Medema M.H."/>
            <person name="Devos D.P."/>
            <person name="Kaster A.-K."/>
            <person name="Ovreas L."/>
            <person name="Rohde M."/>
            <person name="Galperin M.Y."/>
            <person name="Jogler C."/>
        </authorList>
    </citation>
    <scope>NUCLEOTIDE SEQUENCE [LARGE SCALE GENOMIC DNA]</scope>
    <source>
        <strain evidence="1 2">V144</strain>
    </source>
</reference>
<proteinExistence type="predicted"/>
<dbReference type="KEGG" id="gaw:V144x_03290"/>
<sequence>MKILLNNKDKVFTALFLLNLMLTENTKNCY</sequence>
<accession>A0A517VPF0</accession>
<dbReference type="Proteomes" id="UP000318704">
    <property type="component" value="Chromosome"/>
</dbReference>
<name>A0A517VPF0_9PLAN</name>